<comment type="caution">
    <text evidence="2">The sequence shown here is derived from an EMBL/GenBank/DDBJ whole genome shotgun (WGS) entry which is preliminary data.</text>
</comment>
<gene>
    <name evidence="2" type="ORF">JL811_05795</name>
</gene>
<dbReference type="Pfam" id="PF09537">
    <property type="entry name" value="DUF2383"/>
    <property type="match status" value="1"/>
</dbReference>
<protein>
    <submittedName>
        <fullName evidence="2">DUF2383 domain-containing protein</fullName>
    </submittedName>
</protein>
<feature type="domain" description="DUF2383" evidence="1">
    <location>
        <begin position="100"/>
        <end position="207"/>
    </location>
</feature>
<dbReference type="Gene3D" id="1.20.1260.10">
    <property type="match status" value="1"/>
</dbReference>
<accession>A0A8K0VBA6</accession>
<name>A0A8K0VBA6_9RHOB</name>
<dbReference type="InterPro" id="IPR019052">
    <property type="entry name" value="DUF2383"/>
</dbReference>
<dbReference type="EMBL" id="JAESVN010000002">
    <property type="protein sequence ID" value="MBL4916730.1"/>
    <property type="molecule type" value="Genomic_DNA"/>
</dbReference>
<dbReference type="AlphaFoldDB" id="A0A8K0VBA6"/>
<keyword evidence="3" id="KW-1185">Reference proteome</keyword>
<dbReference type="Proteomes" id="UP000648908">
    <property type="component" value="Unassembled WGS sequence"/>
</dbReference>
<dbReference type="RefSeq" id="WP_202687546.1">
    <property type="nucleotide sequence ID" value="NZ_JAESVN010000002.1"/>
</dbReference>
<organism evidence="2 3">
    <name type="scientific">Szabonella alba</name>
    <dbReference type="NCBI Taxonomy" id="2804194"/>
    <lineage>
        <taxon>Bacteria</taxon>
        <taxon>Pseudomonadati</taxon>
        <taxon>Pseudomonadota</taxon>
        <taxon>Alphaproteobacteria</taxon>
        <taxon>Rhodobacterales</taxon>
        <taxon>Paracoccaceae</taxon>
        <taxon>Szabonella</taxon>
    </lineage>
</organism>
<sequence>MRKPPVDWHLSIPAAEAKGWMALDMPFMRIKAAAGAAQETRMLHRKPGQFRNLPARRGLFLSGRGTSAASRRDQIEKGHSMLTPIGAPIMANPEFDAEPDAVRELLTLQRRSADALAGFVTMVEKAEPEFRPVVDRFRALHNRHNAALTAMLIRHGQEPDAEGSFMGSLNKAMVSLRALFDDIDGSSMDSIRKGEEPVLDAFDDALAAPGLPPADAMDLKALRDELTLLLLDTRHAEGI</sequence>
<proteinExistence type="predicted"/>
<evidence type="ECO:0000313" key="3">
    <source>
        <dbReference type="Proteomes" id="UP000648908"/>
    </source>
</evidence>
<evidence type="ECO:0000259" key="1">
    <source>
        <dbReference type="Pfam" id="PF09537"/>
    </source>
</evidence>
<reference evidence="2" key="1">
    <citation type="submission" date="2021-01" db="EMBL/GenBank/DDBJ databases">
        <title>Tabrizicola alba sp. nov. a motile alkaliphilic bacterium isolated from a soda lake.</title>
        <authorList>
            <person name="Szuroczki S."/>
            <person name="Abbaszade G."/>
            <person name="Schumann P."/>
            <person name="Toth E."/>
        </authorList>
    </citation>
    <scope>NUCLEOTIDE SEQUENCE</scope>
    <source>
        <strain evidence="2">DMG-N-6</strain>
    </source>
</reference>
<dbReference type="InterPro" id="IPR012347">
    <property type="entry name" value="Ferritin-like"/>
</dbReference>
<evidence type="ECO:0000313" key="2">
    <source>
        <dbReference type="EMBL" id="MBL4916730.1"/>
    </source>
</evidence>